<evidence type="ECO:0000256" key="2">
    <source>
        <dbReference type="SAM" id="MobiDB-lite"/>
    </source>
</evidence>
<dbReference type="PANTHER" id="PTHR21262:SF31">
    <property type="entry name" value="GTP PYROPHOSPHOKINASE"/>
    <property type="match status" value="1"/>
</dbReference>
<dbReference type="PANTHER" id="PTHR21262">
    <property type="entry name" value="GUANOSINE-3',5'-BIS DIPHOSPHATE 3'-PYROPHOSPHOHYDROLASE"/>
    <property type="match status" value="1"/>
</dbReference>
<dbReference type="SMART" id="SM00954">
    <property type="entry name" value="RelA_SpoT"/>
    <property type="match status" value="1"/>
</dbReference>
<feature type="domain" description="HD/PDEase" evidence="3">
    <location>
        <begin position="166"/>
        <end position="309"/>
    </location>
</feature>
<dbReference type="Pfam" id="PF13328">
    <property type="entry name" value="HD_4"/>
    <property type="match status" value="1"/>
</dbReference>
<feature type="domain" description="RelA/SpoT" evidence="4">
    <location>
        <begin position="477"/>
        <end position="596"/>
    </location>
</feature>
<dbReference type="InterPro" id="IPR003607">
    <property type="entry name" value="HD/PDEase_dom"/>
</dbReference>
<accession>A0AAW1NNB2</accession>
<feature type="region of interest" description="Disordered" evidence="2">
    <location>
        <begin position="595"/>
        <end position="618"/>
    </location>
</feature>
<feature type="compositionally biased region" description="Polar residues" evidence="2">
    <location>
        <begin position="600"/>
        <end position="613"/>
    </location>
</feature>
<gene>
    <name evidence="5" type="ORF">WJX73_010236</name>
</gene>
<dbReference type="CDD" id="cd05399">
    <property type="entry name" value="NT_Rel-Spo_like"/>
    <property type="match status" value="1"/>
</dbReference>
<dbReference type="SMART" id="SM00471">
    <property type="entry name" value="HDc"/>
    <property type="match status" value="1"/>
</dbReference>
<dbReference type="Gene3D" id="1.10.3210.10">
    <property type="entry name" value="Hypothetical protein af1432"/>
    <property type="match status" value="1"/>
</dbReference>
<dbReference type="SUPFAM" id="SSF109604">
    <property type="entry name" value="HD-domain/PDEase-like"/>
    <property type="match status" value="1"/>
</dbReference>
<dbReference type="CDD" id="cd00077">
    <property type="entry name" value="HDc"/>
    <property type="match status" value="1"/>
</dbReference>
<dbReference type="AlphaFoldDB" id="A0AAW1NNB2"/>
<feature type="region of interest" description="Disordered" evidence="2">
    <location>
        <begin position="1"/>
        <end position="37"/>
    </location>
</feature>
<evidence type="ECO:0000313" key="5">
    <source>
        <dbReference type="EMBL" id="KAK9787997.1"/>
    </source>
</evidence>
<sequence>MAGVSRTGRKAPRLGAPGLENFRTSRHSKTPRSGRHLAQPTQALAIQSHLVELLRHVGPAQQAAKLALGWVSTEHFVEHSPHLSDVINMLALLAAAVGSCALLAAKYVHESGLRRQQYLDDLADEPAPAQMVCGVDVTGSRFLGRPEVVRAAEFAAAAHAHQHRRTGEPYVNHCIATAVIVEGLLASSRVQEADERAQVAVTAALLHDVVDDTTVELSEIATKFGPHVAEIIHFVSRLSDVNQLLRRQLRHEASGSTTASEPGKGALHREDVEALRSMILCLVEEPLVLVVKLADRLHNMRTCHVLKPDRRTALATETLQVWCGLAERLGMFPLKAELEDLSYAVLHPSKYCQGFRGPVPFTAGSSQELEQARGLGVILAADFDPEQLPAGSTRSERDGGATASTSGRAVSLSEEQLAVGEMLGSVMPFHATTFRNPQWMAPSACLAMQALEDAARHLTQELRQSYVAVGLDIDVQGRLKSVYSVHRKMQRKQVPVDHVYDARALRLVIDDQNGMMLQDAVEACYDAVRVVHRLWKPIKGECDDYIANPSPSGYQSLHTAVRGPGAVPMEVQIRTSSMHSIAEYGAAAHWAYKDSAPPTRGQSSAAPRSSQIRKGQPVMRADGGRLQLGVVIDPHTEEAGKGRGLLIAVKNGSRLLPGAQIAPEECREVVDYVARQQWDHAGAGDWNVRLEACRLCSDGKFHIVDFFGRRLRATATPIIGWPPSNTQPNPLDTVDDTLAAPRLSSTPWQPPAAVGPLAQLSSPQDSLDMTQLLSKGIKAVLPPQARKKETEGAQSEEKGLVDLLNAPKQKGNAAKIRSLRRKLENAPVGREVEDAVRAESSQRQHISVFVWPFGKVVSLPRGITAGQVLKTRGAIEICQEGVESSEGLVNVNNKLVPDSTPLKNGDYIVLSRHLININKTGST</sequence>
<protein>
    <recommendedName>
        <fullName evidence="7">GTP diphosphokinase</fullName>
    </recommendedName>
</protein>
<dbReference type="EMBL" id="JALJOQ010000237">
    <property type="protein sequence ID" value="KAK9787997.1"/>
    <property type="molecule type" value="Genomic_DNA"/>
</dbReference>
<keyword evidence="6" id="KW-1185">Reference proteome</keyword>
<feature type="region of interest" description="Disordered" evidence="2">
    <location>
        <begin position="388"/>
        <end position="409"/>
    </location>
</feature>
<dbReference type="GO" id="GO:0009507">
    <property type="term" value="C:chloroplast"/>
    <property type="evidence" value="ECO:0007669"/>
    <property type="project" value="TreeGrafter"/>
</dbReference>
<dbReference type="FunFam" id="1.10.3210.10:FF:000001">
    <property type="entry name" value="GTP pyrophosphokinase RelA"/>
    <property type="match status" value="1"/>
</dbReference>
<dbReference type="Pfam" id="PF24500">
    <property type="entry name" value="DUF7589"/>
    <property type="match status" value="1"/>
</dbReference>
<comment type="caution">
    <text evidence="5">The sequence shown here is derived from an EMBL/GenBank/DDBJ whole genome shotgun (WGS) entry which is preliminary data.</text>
</comment>
<dbReference type="SUPFAM" id="SSF81301">
    <property type="entry name" value="Nucleotidyltransferase"/>
    <property type="match status" value="1"/>
</dbReference>
<proteinExistence type="inferred from homology"/>
<evidence type="ECO:0000259" key="4">
    <source>
        <dbReference type="SMART" id="SM00954"/>
    </source>
</evidence>
<evidence type="ECO:0000259" key="3">
    <source>
        <dbReference type="SMART" id="SM00471"/>
    </source>
</evidence>
<dbReference type="Proteomes" id="UP001465755">
    <property type="component" value="Unassembled WGS sequence"/>
</dbReference>
<dbReference type="GO" id="GO:0015969">
    <property type="term" value="P:guanosine tetraphosphate metabolic process"/>
    <property type="evidence" value="ECO:0007669"/>
    <property type="project" value="InterPro"/>
</dbReference>
<dbReference type="InterPro" id="IPR056011">
    <property type="entry name" value="DUF7589"/>
</dbReference>
<evidence type="ECO:0000256" key="1">
    <source>
        <dbReference type="ARBA" id="ARBA00007476"/>
    </source>
</evidence>
<comment type="similarity">
    <text evidence="1">Belongs to the RelA/SpoT family.</text>
</comment>
<dbReference type="InterPro" id="IPR043519">
    <property type="entry name" value="NT_sf"/>
</dbReference>
<dbReference type="InterPro" id="IPR007685">
    <property type="entry name" value="RelA_SpoT"/>
</dbReference>
<name>A0AAW1NNB2_9CHLO</name>
<evidence type="ECO:0000313" key="6">
    <source>
        <dbReference type="Proteomes" id="UP001465755"/>
    </source>
</evidence>
<organism evidence="5 6">
    <name type="scientific">Symbiochloris irregularis</name>
    <dbReference type="NCBI Taxonomy" id="706552"/>
    <lineage>
        <taxon>Eukaryota</taxon>
        <taxon>Viridiplantae</taxon>
        <taxon>Chlorophyta</taxon>
        <taxon>core chlorophytes</taxon>
        <taxon>Trebouxiophyceae</taxon>
        <taxon>Trebouxiales</taxon>
        <taxon>Trebouxiaceae</taxon>
        <taxon>Symbiochloris</taxon>
    </lineage>
</organism>
<evidence type="ECO:0008006" key="7">
    <source>
        <dbReference type="Google" id="ProtNLM"/>
    </source>
</evidence>
<reference evidence="5 6" key="1">
    <citation type="journal article" date="2024" name="Nat. Commun.">
        <title>Phylogenomics reveals the evolutionary origins of lichenization in chlorophyte algae.</title>
        <authorList>
            <person name="Puginier C."/>
            <person name="Libourel C."/>
            <person name="Otte J."/>
            <person name="Skaloud P."/>
            <person name="Haon M."/>
            <person name="Grisel S."/>
            <person name="Petersen M."/>
            <person name="Berrin J.G."/>
            <person name="Delaux P.M."/>
            <person name="Dal Grande F."/>
            <person name="Keller J."/>
        </authorList>
    </citation>
    <scope>NUCLEOTIDE SEQUENCE [LARGE SCALE GENOMIC DNA]</scope>
    <source>
        <strain evidence="5 6">SAG 2036</strain>
    </source>
</reference>
<dbReference type="Gene3D" id="3.30.460.10">
    <property type="entry name" value="Beta Polymerase, domain 2"/>
    <property type="match status" value="1"/>
</dbReference>
<dbReference type="Pfam" id="PF04607">
    <property type="entry name" value="RelA_SpoT"/>
    <property type="match status" value="1"/>
</dbReference>
<feature type="compositionally biased region" description="Basic residues" evidence="2">
    <location>
        <begin position="24"/>
        <end position="35"/>
    </location>
</feature>